<organism evidence="2 3">
    <name type="scientific">Trichomonas vaginalis (strain ATCC PRA-98 / G3)</name>
    <dbReference type="NCBI Taxonomy" id="412133"/>
    <lineage>
        <taxon>Eukaryota</taxon>
        <taxon>Metamonada</taxon>
        <taxon>Parabasalia</taxon>
        <taxon>Trichomonadida</taxon>
        <taxon>Trichomonadidae</taxon>
        <taxon>Trichomonas</taxon>
    </lineage>
</organism>
<dbReference type="KEGG" id="tva:4746681"/>
<keyword evidence="1" id="KW-1133">Transmembrane helix</keyword>
<dbReference type="RefSeq" id="XP_001301945.1">
    <property type="nucleotide sequence ID" value="XM_001301944.1"/>
</dbReference>
<dbReference type="InParanoid" id="A2G1F8"/>
<dbReference type="EMBL" id="DS114243">
    <property type="protein sequence ID" value="EAX89015.1"/>
    <property type="molecule type" value="Genomic_DNA"/>
</dbReference>
<keyword evidence="1" id="KW-0812">Transmembrane</keyword>
<evidence type="ECO:0000256" key="1">
    <source>
        <dbReference type="SAM" id="Phobius"/>
    </source>
</evidence>
<proteinExistence type="predicted"/>
<reference evidence="2" key="2">
    <citation type="journal article" date="2007" name="Science">
        <title>Draft genome sequence of the sexually transmitted pathogen Trichomonas vaginalis.</title>
        <authorList>
            <person name="Carlton J.M."/>
            <person name="Hirt R.P."/>
            <person name="Silva J.C."/>
            <person name="Delcher A.L."/>
            <person name="Schatz M."/>
            <person name="Zhao Q."/>
            <person name="Wortman J.R."/>
            <person name="Bidwell S.L."/>
            <person name="Alsmark U.C.M."/>
            <person name="Besteiro S."/>
            <person name="Sicheritz-Ponten T."/>
            <person name="Noel C.J."/>
            <person name="Dacks J.B."/>
            <person name="Foster P.G."/>
            <person name="Simillion C."/>
            <person name="Van de Peer Y."/>
            <person name="Miranda-Saavedra D."/>
            <person name="Barton G.J."/>
            <person name="Westrop G.D."/>
            <person name="Mueller S."/>
            <person name="Dessi D."/>
            <person name="Fiori P.L."/>
            <person name="Ren Q."/>
            <person name="Paulsen I."/>
            <person name="Zhang H."/>
            <person name="Bastida-Corcuera F.D."/>
            <person name="Simoes-Barbosa A."/>
            <person name="Brown M.T."/>
            <person name="Hayes R.D."/>
            <person name="Mukherjee M."/>
            <person name="Okumura C.Y."/>
            <person name="Schneider R."/>
            <person name="Smith A.J."/>
            <person name="Vanacova S."/>
            <person name="Villalvazo M."/>
            <person name="Haas B.J."/>
            <person name="Pertea M."/>
            <person name="Feldblyum T.V."/>
            <person name="Utterback T.R."/>
            <person name="Shu C.L."/>
            <person name="Osoegawa K."/>
            <person name="de Jong P.J."/>
            <person name="Hrdy I."/>
            <person name="Horvathova L."/>
            <person name="Zubacova Z."/>
            <person name="Dolezal P."/>
            <person name="Malik S.B."/>
            <person name="Logsdon J.M. Jr."/>
            <person name="Henze K."/>
            <person name="Gupta A."/>
            <person name="Wang C.C."/>
            <person name="Dunne R.L."/>
            <person name="Upcroft J.A."/>
            <person name="Upcroft P."/>
            <person name="White O."/>
            <person name="Salzberg S.L."/>
            <person name="Tang P."/>
            <person name="Chiu C.-H."/>
            <person name="Lee Y.-S."/>
            <person name="Embley T.M."/>
            <person name="Coombs G.H."/>
            <person name="Mottram J.C."/>
            <person name="Tachezy J."/>
            <person name="Fraser-Liggett C.M."/>
            <person name="Johnson P.J."/>
        </authorList>
    </citation>
    <scope>NUCLEOTIDE SEQUENCE [LARGE SCALE GENOMIC DNA]</scope>
    <source>
        <strain evidence="2">G3</strain>
    </source>
</reference>
<dbReference type="VEuPathDB" id="TrichDB:TVAGG3_0930360"/>
<sequence length="116" mass="13082">MWNRKPRPDNEDDLAANTLDNANMMAMDQLVDSTTRLLDHTKNLHSHIRSDKERLDIALESGFRANDVMGQGRNFIKAISDDPTGIGIMKIALVTFVSLCVLYFGGKGIFKLLFRK</sequence>
<dbReference type="VEuPathDB" id="TrichDB:TVAG_499310"/>
<feature type="transmembrane region" description="Helical" evidence="1">
    <location>
        <begin position="86"/>
        <end position="106"/>
    </location>
</feature>
<keyword evidence="1" id="KW-0472">Membrane</keyword>
<evidence type="ECO:0000313" key="3">
    <source>
        <dbReference type="Proteomes" id="UP000001542"/>
    </source>
</evidence>
<evidence type="ECO:0000313" key="2">
    <source>
        <dbReference type="EMBL" id="EAX89015.1"/>
    </source>
</evidence>
<keyword evidence="3" id="KW-1185">Reference proteome</keyword>
<protein>
    <recommendedName>
        <fullName evidence="4">t-SNARE coiled-coil homology domain-containing protein</fullName>
    </recommendedName>
</protein>
<evidence type="ECO:0008006" key="4">
    <source>
        <dbReference type="Google" id="ProtNLM"/>
    </source>
</evidence>
<accession>A2G1F8</accession>
<name>A2G1F8_TRIV3</name>
<reference evidence="2" key="1">
    <citation type="submission" date="2006-10" db="EMBL/GenBank/DDBJ databases">
        <authorList>
            <person name="Amadeo P."/>
            <person name="Zhao Q."/>
            <person name="Wortman J."/>
            <person name="Fraser-Liggett C."/>
            <person name="Carlton J."/>
        </authorList>
    </citation>
    <scope>NUCLEOTIDE SEQUENCE</scope>
    <source>
        <strain evidence="2">G3</strain>
    </source>
</reference>
<dbReference type="AlphaFoldDB" id="A2G1F8"/>
<gene>
    <name evidence="2" type="ORF">TVAG_499310</name>
</gene>
<dbReference type="Proteomes" id="UP000001542">
    <property type="component" value="Unassembled WGS sequence"/>
</dbReference>